<dbReference type="InterPro" id="IPR015421">
    <property type="entry name" value="PyrdxlP-dep_Trfase_major"/>
</dbReference>
<evidence type="ECO:0000256" key="7">
    <source>
        <dbReference type="ARBA" id="ARBA00022605"/>
    </source>
</evidence>
<gene>
    <name evidence="10" type="ORF">CKAN_01060900</name>
</gene>
<dbReference type="NCBIfam" id="TIGR00707">
    <property type="entry name" value="argD"/>
    <property type="match status" value="2"/>
</dbReference>
<dbReference type="NCBIfam" id="NF002325">
    <property type="entry name" value="PRK01278.1"/>
    <property type="match status" value="2"/>
</dbReference>
<dbReference type="InterPro" id="IPR049704">
    <property type="entry name" value="Aminotrans_3_PPA_site"/>
</dbReference>
<dbReference type="InterPro" id="IPR050103">
    <property type="entry name" value="Class-III_PLP-dep_AT"/>
</dbReference>
<dbReference type="PANTHER" id="PTHR11986">
    <property type="entry name" value="AMINOTRANSFERASE CLASS III"/>
    <property type="match status" value="1"/>
</dbReference>
<keyword evidence="8" id="KW-0808">Transferase</keyword>
<dbReference type="CDD" id="cd00610">
    <property type="entry name" value="OAT_like"/>
    <property type="match status" value="2"/>
</dbReference>
<dbReference type="Pfam" id="PF00202">
    <property type="entry name" value="Aminotran_3"/>
    <property type="match status" value="2"/>
</dbReference>
<dbReference type="GO" id="GO:0008453">
    <property type="term" value="F:alanine-glyoxylate transaminase activity"/>
    <property type="evidence" value="ECO:0007669"/>
    <property type="project" value="UniProtKB-EC"/>
</dbReference>
<evidence type="ECO:0000256" key="2">
    <source>
        <dbReference type="ARBA" id="ARBA00001933"/>
    </source>
</evidence>
<dbReference type="GO" id="GO:0006526">
    <property type="term" value="P:L-arginine biosynthetic process"/>
    <property type="evidence" value="ECO:0007669"/>
    <property type="project" value="UniProtKB-UniPathway"/>
</dbReference>
<comment type="pathway">
    <text evidence="4">Amino-acid biosynthesis; L-arginine biosynthesis; N(2)-acetyl-L-ornithine from L-glutamate: step 4/4.</text>
</comment>
<dbReference type="InterPro" id="IPR015422">
    <property type="entry name" value="PyrdxlP-dep_Trfase_small"/>
</dbReference>
<dbReference type="InterPro" id="IPR015424">
    <property type="entry name" value="PyrdxlP-dep_Trfase"/>
</dbReference>
<comment type="cofactor">
    <cofactor evidence="2">
        <name>pyridoxal 5'-phosphate</name>
        <dbReference type="ChEBI" id="CHEBI:597326"/>
    </cofactor>
</comment>
<evidence type="ECO:0000256" key="9">
    <source>
        <dbReference type="ARBA" id="ARBA00022898"/>
    </source>
</evidence>
<dbReference type="Proteomes" id="UP000283530">
    <property type="component" value="Unassembled WGS sequence"/>
</dbReference>
<comment type="caution">
    <text evidence="10">The sequence shown here is derived from an EMBL/GenBank/DDBJ whole genome shotgun (WGS) entry which is preliminary data.</text>
</comment>
<evidence type="ECO:0000256" key="4">
    <source>
        <dbReference type="ARBA" id="ARBA00005024"/>
    </source>
</evidence>
<dbReference type="AlphaFoldDB" id="A0A443NTS3"/>
<dbReference type="InterPro" id="IPR004636">
    <property type="entry name" value="AcOrn/SuccOrn_fam"/>
</dbReference>
<keyword evidence="11" id="KW-1185">Reference proteome</keyword>
<evidence type="ECO:0000256" key="1">
    <source>
        <dbReference type="ARBA" id="ARBA00001781"/>
    </source>
</evidence>
<protein>
    <submittedName>
        <fullName evidence="10">Aminotran_3 domain-containing protein</fullName>
    </submittedName>
</protein>
<evidence type="ECO:0000313" key="10">
    <source>
        <dbReference type="EMBL" id="RWR81904.1"/>
    </source>
</evidence>
<dbReference type="SUPFAM" id="SSF53383">
    <property type="entry name" value="PLP-dependent transferases"/>
    <property type="match status" value="2"/>
</dbReference>
<keyword evidence="6" id="KW-0032">Aminotransferase</keyword>
<dbReference type="EMBL" id="QPKB01000004">
    <property type="protein sequence ID" value="RWR81904.1"/>
    <property type="molecule type" value="Genomic_DNA"/>
</dbReference>
<evidence type="ECO:0000256" key="3">
    <source>
        <dbReference type="ARBA" id="ARBA00004173"/>
    </source>
</evidence>
<dbReference type="OrthoDB" id="5419315at2759"/>
<dbReference type="FunFam" id="3.40.640.10:FF:000004">
    <property type="entry name" value="Acetylornithine aminotransferase"/>
    <property type="match status" value="2"/>
</dbReference>
<sequence length="960" mass="103629">MTFLHALFGSSISPSCDLGRLFKLSQPRFALRFDDPNQISACLVSEKTAPGSVGKYEKLGLGLGERSKEVMELEEKVLVPIYARAPVVLERGEGCKLYDVEGREYLDMTAGIAVNSLGHGDPDWLKAVVEQAHTLTHVSNVCYSIPQEELRKRLAERSFADHVFFSNSGTEANEAAIKFAWKCREISSPDLKLPDTEFIAFTSSFHRRTMGSLALTGKEHYRSPFEPDMPGVIFIEYGNIDMAKNAIQPGKTAAVFVEPVRGEGGMYSATKEFLQVLRSACDDAGALLIFNEVQCGMGRSGYLWAHEAYSVFPDIMTVAESLAGGLPIGAVLTTEKVAAAISSVDHGGTFDGDRILCPVALVVLDKIQKPEFLASVSKKGLYLKELLVHKLRGNPHVKEVCGLGLLVGIELDVSASALVDACRNSGILIHTIGFNVVVLTPPLVISEQELEQAADILLECMPALDGDTSNNTNRTSSTTSFLKSQEEEVETMISLYAFRGSSISPYPSVNLPRSFKLSQQRFTVRLEGPNRISACLGLEREAAGSAGKSEKLGLGATSKEMMELEGKVVVQTYARVPLVLVRGKGCKVYDAEGKEYLDMGAGIAVNSLGHGDPDLLKAIKEQATTLIHVSNVYYSIPQVELGKLLVECSFADRVFFSNSGTEANEAAIKFGRKFQRFYCPDVKLPATEFIAFTNSFHGRTMGSLALTSKKNYRSPFEPVMPGVTFIEYGNIEIAKNAIQPGKTAAVFVEPVQGEGGIYCARKEFLQALRSACDDAGALLIFDEVQCGMGRSGYLWAHEAYGVFPDIMTLAKPLAGGLPIGVVLTTERVAAAISFGDHGSTFAGGPLICHAALAVLDKIRKPEFLASVSKKGQYLKELLVHKLGGNPHVKEVRGLGLLVGIELDVSASALVDACRNSGLLILTAGKGNVVRLAPPLVISEQELEQASDILSKCMPSLDGNT</sequence>
<comment type="similarity">
    <text evidence="5">Belongs to the class-III pyridoxal-phosphate-dependent aminotransferase family.</text>
</comment>
<dbReference type="PROSITE" id="PS00600">
    <property type="entry name" value="AA_TRANSFER_CLASS_3"/>
    <property type="match status" value="1"/>
</dbReference>
<accession>A0A443NTS3</accession>
<name>A0A443NTS3_9MAGN</name>
<dbReference type="InterPro" id="IPR005814">
    <property type="entry name" value="Aminotrans_3"/>
</dbReference>
<evidence type="ECO:0000256" key="8">
    <source>
        <dbReference type="ARBA" id="ARBA00022679"/>
    </source>
</evidence>
<dbReference type="PANTHER" id="PTHR11986:SF79">
    <property type="entry name" value="ACETYLORNITHINE AMINOTRANSFERASE, MITOCHONDRIAL"/>
    <property type="match status" value="1"/>
</dbReference>
<dbReference type="GO" id="GO:0009570">
    <property type="term" value="C:chloroplast stroma"/>
    <property type="evidence" value="ECO:0007669"/>
    <property type="project" value="TreeGrafter"/>
</dbReference>
<dbReference type="STRING" id="337451.A0A443NTS3"/>
<evidence type="ECO:0000313" key="11">
    <source>
        <dbReference type="Proteomes" id="UP000283530"/>
    </source>
</evidence>
<keyword evidence="7" id="KW-0028">Amino-acid biosynthesis</keyword>
<dbReference type="GO" id="GO:0005739">
    <property type="term" value="C:mitochondrion"/>
    <property type="evidence" value="ECO:0007669"/>
    <property type="project" value="UniProtKB-SubCell"/>
</dbReference>
<dbReference type="GO" id="GO:0042802">
    <property type="term" value="F:identical protein binding"/>
    <property type="evidence" value="ECO:0007669"/>
    <property type="project" value="TreeGrafter"/>
</dbReference>
<evidence type="ECO:0000256" key="5">
    <source>
        <dbReference type="ARBA" id="ARBA00008954"/>
    </source>
</evidence>
<proteinExistence type="inferred from homology"/>
<comment type="catalytic activity">
    <reaction evidence="1">
        <text>glyoxylate + L-alanine = glycine + pyruvate</text>
        <dbReference type="Rhea" id="RHEA:24248"/>
        <dbReference type="ChEBI" id="CHEBI:15361"/>
        <dbReference type="ChEBI" id="CHEBI:36655"/>
        <dbReference type="ChEBI" id="CHEBI:57305"/>
        <dbReference type="ChEBI" id="CHEBI:57972"/>
        <dbReference type="EC" id="2.6.1.44"/>
    </reaction>
</comment>
<dbReference type="Gene3D" id="3.40.640.10">
    <property type="entry name" value="Type I PLP-dependent aspartate aminotransferase-like (Major domain)"/>
    <property type="match status" value="2"/>
</dbReference>
<organism evidence="10 11">
    <name type="scientific">Cinnamomum micranthum f. kanehirae</name>
    <dbReference type="NCBI Taxonomy" id="337451"/>
    <lineage>
        <taxon>Eukaryota</taxon>
        <taxon>Viridiplantae</taxon>
        <taxon>Streptophyta</taxon>
        <taxon>Embryophyta</taxon>
        <taxon>Tracheophyta</taxon>
        <taxon>Spermatophyta</taxon>
        <taxon>Magnoliopsida</taxon>
        <taxon>Magnoliidae</taxon>
        <taxon>Laurales</taxon>
        <taxon>Lauraceae</taxon>
        <taxon>Cinnamomum</taxon>
    </lineage>
</organism>
<dbReference type="GO" id="GO:0030170">
    <property type="term" value="F:pyridoxal phosphate binding"/>
    <property type="evidence" value="ECO:0007669"/>
    <property type="project" value="InterPro"/>
</dbReference>
<dbReference type="Gene3D" id="3.90.1150.10">
    <property type="entry name" value="Aspartate Aminotransferase, domain 1"/>
    <property type="match status" value="2"/>
</dbReference>
<reference evidence="10 11" key="1">
    <citation type="journal article" date="2019" name="Nat. Plants">
        <title>Stout camphor tree genome fills gaps in understanding of flowering plant genome evolution.</title>
        <authorList>
            <person name="Chaw S.M."/>
            <person name="Liu Y.C."/>
            <person name="Wu Y.W."/>
            <person name="Wang H.Y."/>
            <person name="Lin C.I."/>
            <person name="Wu C.S."/>
            <person name="Ke H.M."/>
            <person name="Chang L.Y."/>
            <person name="Hsu C.Y."/>
            <person name="Yang H.T."/>
            <person name="Sudianto E."/>
            <person name="Hsu M.H."/>
            <person name="Wu K.P."/>
            <person name="Wang L.N."/>
            <person name="Leebens-Mack J.H."/>
            <person name="Tsai I.J."/>
        </authorList>
    </citation>
    <scope>NUCLEOTIDE SEQUENCE [LARGE SCALE GENOMIC DNA]</scope>
    <source>
        <strain evidence="11">cv. Chaw 1501</strain>
        <tissue evidence="10">Young leaves</tissue>
    </source>
</reference>
<keyword evidence="9" id="KW-0663">Pyridoxal phosphate</keyword>
<evidence type="ECO:0000256" key="6">
    <source>
        <dbReference type="ARBA" id="ARBA00022576"/>
    </source>
</evidence>
<dbReference type="UniPathway" id="UPA00068">
    <property type="reaction ID" value="UER00109"/>
</dbReference>
<comment type="subcellular location">
    <subcellularLocation>
        <location evidence="3">Mitochondrion</location>
    </subcellularLocation>
</comment>
<dbReference type="HAMAP" id="MF_01107">
    <property type="entry name" value="ArgD_aminotrans_3"/>
    <property type="match status" value="1"/>
</dbReference>